<sequence length="153" mass="16902">MFRYLILVALVPAIVFGVEFNKCSKGPAPLSLSVVGCDSQPCNLVRGKNTEFQFLFEVLSDVDELRTTVFATVFGLTTEYPLPSEFSNVCEHIGTDKCPLEKGEQITVSLSIPVLEFYPLISLNIEISLVEKNNTSIVHSCFNLDAKVVEPEP</sequence>
<evidence type="ECO:0000256" key="3">
    <source>
        <dbReference type="ARBA" id="ARBA00022525"/>
    </source>
</evidence>
<dbReference type="PANTHER" id="PTHR11306:SF36">
    <property type="entry name" value="NIEMANN-PICK TYPE C-2C-RELATED"/>
    <property type="match status" value="1"/>
</dbReference>
<dbReference type="FunFam" id="2.60.40.770:FF:000001">
    <property type="entry name" value="NPC intracellular cholesterol transporter 2"/>
    <property type="match status" value="1"/>
</dbReference>
<feature type="chain" id="PRO_5004660311" evidence="4">
    <location>
        <begin position="18"/>
        <end position="153"/>
    </location>
</feature>
<reference evidence="6" key="1">
    <citation type="journal article" date="2014" name="Insect Biochem. Mol. Biol.">
        <title>An insight into the sialome of the frog biting fly, Corethrella appendiculata.</title>
        <authorList>
            <person name="Ribeiro J.M.C."/>
            <person name="Chagas A.C."/>
            <person name="Pham V.M."/>
            <person name="Lounibos L.P."/>
            <person name="Calvo E."/>
        </authorList>
    </citation>
    <scope>NUCLEOTIDE SEQUENCE</scope>
    <source>
        <tissue evidence="6">Salivary glands</tissue>
    </source>
</reference>
<dbReference type="SMART" id="SM00737">
    <property type="entry name" value="ML"/>
    <property type="match status" value="1"/>
</dbReference>
<dbReference type="EMBL" id="GANO01000416">
    <property type="protein sequence ID" value="JAB59455.1"/>
    <property type="molecule type" value="mRNA"/>
</dbReference>
<dbReference type="AlphaFoldDB" id="U5EZP3"/>
<evidence type="ECO:0000313" key="6">
    <source>
        <dbReference type="EMBL" id="JAB59455.1"/>
    </source>
</evidence>
<feature type="signal peptide" evidence="4">
    <location>
        <begin position="1"/>
        <end position="17"/>
    </location>
</feature>
<keyword evidence="3" id="KW-0964">Secreted</keyword>
<keyword evidence="4" id="KW-0732">Signal</keyword>
<evidence type="ECO:0000256" key="1">
    <source>
        <dbReference type="ARBA" id="ARBA00004613"/>
    </source>
</evidence>
<comment type="similarity">
    <text evidence="2">Belongs to the NPC2 family.</text>
</comment>
<dbReference type="GO" id="GO:0032934">
    <property type="term" value="F:sterol binding"/>
    <property type="evidence" value="ECO:0007669"/>
    <property type="project" value="InterPro"/>
</dbReference>
<dbReference type="InterPro" id="IPR039670">
    <property type="entry name" value="NPC2-like"/>
</dbReference>
<dbReference type="Pfam" id="PF02221">
    <property type="entry name" value="E1_DerP2_DerF2"/>
    <property type="match status" value="1"/>
</dbReference>
<comment type="subcellular location">
    <subcellularLocation>
        <location evidence="1">Secreted</location>
    </subcellularLocation>
</comment>
<dbReference type="PANTHER" id="PTHR11306">
    <property type="entry name" value="NIEMANN PICK TYPE C2 PROTEIN NPC2-RELATED"/>
    <property type="match status" value="1"/>
</dbReference>
<dbReference type="Gene3D" id="2.60.40.770">
    <property type="match status" value="1"/>
</dbReference>
<evidence type="ECO:0000256" key="2">
    <source>
        <dbReference type="ARBA" id="ARBA00006370"/>
    </source>
</evidence>
<protein>
    <submittedName>
        <fullName evidence="6">Putative ml domain salivary peptide</fullName>
    </submittedName>
</protein>
<proteinExistence type="evidence at transcript level"/>
<evidence type="ECO:0000259" key="5">
    <source>
        <dbReference type="SMART" id="SM00737"/>
    </source>
</evidence>
<evidence type="ECO:0000256" key="4">
    <source>
        <dbReference type="SAM" id="SignalP"/>
    </source>
</evidence>
<accession>U5EZP3</accession>
<dbReference type="GO" id="GO:0015918">
    <property type="term" value="P:sterol transport"/>
    <property type="evidence" value="ECO:0007669"/>
    <property type="project" value="InterPro"/>
</dbReference>
<dbReference type="InterPro" id="IPR014756">
    <property type="entry name" value="Ig_E-set"/>
</dbReference>
<organism evidence="6">
    <name type="scientific">Corethrella appendiculata</name>
    <dbReference type="NCBI Taxonomy" id="1370023"/>
    <lineage>
        <taxon>Eukaryota</taxon>
        <taxon>Metazoa</taxon>
        <taxon>Ecdysozoa</taxon>
        <taxon>Arthropoda</taxon>
        <taxon>Hexapoda</taxon>
        <taxon>Insecta</taxon>
        <taxon>Pterygota</taxon>
        <taxon>Neoptera</taxon>
        <taxon>Endopterygota</taxon>
        <taxon>Diptera</taxon>
        <taxon>Nematocera</taxon>
        <taxon>Culicoidea</taxon>
        <taxon>Chaoboridae</taxon>
        <taxon>Corethrella</taxon>
    </lineage>
</organism>
<dbReference type="GO" id="GO:0005576">
    <property type="term" value="C:extracellular region"/>
    <property type="evidence" value="ECO:0007669"/>
    <property type="project" value="UniProtKB-SubCell"/>
</dbReference>
<dbReference type="SUPFAM" id="SSF81296">
    <property type="entry name" value="E set domains"/>
    <property type="match status" value="1"/>
</dbReference>
<dbReference type="InterPro" id="IPR003172">
    <property type="entry name" value="ML_dom"/>
</dbReference>
<name>U5EZP3_9DIPT</name>
<feature type="domain" description="MD-2-related lipid-recognition" evidence="5">
    <location>
        <begin position="20"/>
        <end position="146"/>
    </location>
</feature>